<name>A0A016UDF7_9BILA</name>
<keyword evidence="2" id="KW-1185">Reference proteome</keyword>
<proteinExistence type="predicted"/>
<dbReference type="AlphaFoldDB" id="A0A016UDF7"/>
<protein>
    <submittedName>
        <fullName evidence="1">Uncharacterized protein</fullName>
    </submittedName>
</protein>
<gene>
    <name evidence="1" type="primary">Acey_s0045.g1143</name>
    <name evidence="1" type="ORF">Y032_0045g1143</name>
</gene>
<dbReference type="Proteomes" id="UP000024635">
    <property type="component" value="Unassembled WGS sequence"/>
</dbReference>
<dbReference type="EMBL" id="JARK01001381">
    <property type="protein sequence ID" value="EYC12892.1"/>
    <property type="molecule type" value="Genomic_DNA"/>
</dbReference>
<dbReference type="OrthoDB" id="10057701at2759"/>
<sequence length="86" mass="9877">MMFWFLDDLFVNQCTWKTCCQRNTMYLVTCEGCGQKYIGETSRPLYKRLDEQCCGGVPLHCSYVLNNGGNRLRAATRATRPVRVST</sequence>
<evidence type="ECO:0000313" key="1">
    <source>
        <dbReference type="EMBL" id="EYC12892.1"/>
    </source>
</evidence>
<accession>A0A016UDF7</accession>
<comment type="caution">
    <text evidence="1">The sequence shown here is derived from an EMBL/GenBank/DDBJ whole genome shotgun (WGS) entry which is preliminary data.</text>
</comment>
<reference evidence="2" key="1">
    <citation type="journal article" date="2015" name="Nat. Genet.">
        <title>The genome and transcriptome of the zoonotic hookworm Ancylostoma ceylanicum identify infection-specific gene families.</title>
        <authorList>
            <person name="Schwarz E.M."/>
            <person name="Hu Y."/>
            <person name="Antoshechkin I."/>
            <person name="Miller M.M."/>
            <person name="Sternberg P.W."/>
            <person name="Aroian R.V."/>
        </authorList>
    </citation>
    <scope>NUCLEOTIDE SEQUENCE</scope>
    <source>
        <strain evidence="2">HY135</strain>
    </source>
</reference>
<evidence type="ECO:0000313" key="2">
    <source>
        <dbReference type="Proteomes" id="UP000024635"/>
    </source>
</evidence>
<organism evidence="1 2">
    <name type="scientific">Ancylostoma ceylanicum</name>
    <dbReference type="NCBI Taxonomy" id="53326"/>
    <lineage>
        <taxon>Eukaryota</taxon>
        <taxon>Metazoa</taxon>
        <taxon>Ecdysozoa</taxon>
        <taxon>Nematoda</taxon>
        <taxon>Chromadorea</taxon>
        <taxon>Rhabditida</taxon>
        <taxon>Rhabditina</taxon>
        <taxon>Rhabditomorpha</taxon>
        <taxon>Strongyloidea</taxon>
        <taxon>Ancylostomatidae</taxon>
        <taxon>Ancylostomatinae</taxon>
        <taxon>Ancylostoma</taxon>
    </lineage>
</organism>